<feature type="region of interest" description="Disordered" evidence="1">
    <location>
        <begin position="1"/>
        <end position="52"/>
    </location>
</feature>
<accession>A0A921JHQ0</accession>
<dbReference type="EMBL" id="DYXT01000016">
    <property type="protein sequence ID" value="HJE38533.1"/>
    <property type="molecule type" value="Genomic_DNA"/>
</dbReference>
<dbReference type="Gene3D" id="3.30.420.240">
    <property type="match status" value="1"/>
</dbReference>
<dbReference type="Gene3D" id="3.40.50.300">
    <property type="entry name" value="P-loop containing nucleotide triphosphate hydrolases"/>
    <property type="match status" value="1"/>
</dbReference>
<reference evidence="2" key="2">
    <citation type="submission" date="2021-09" db="EMBL/GenBank/DDBJ databases">
        <authorList>
            <person name="Gilroy R."/>
        </authorList>
    </citation>
    <scope>NUCLEOTIDE SEQUENCE</scope>
    <source>
        <strain evidence="2">4100</strain>
    </source>
</reference>
<protein>
    <recommendedName>
        <fullName evidence="4">Terminase</fullName>
    </recommendedName>
</protein>
<feature type="compositionally biased region" description="Basic and acidic residues" evidence="1">
    <location>
        <begin position="13"/>
        <end position="40"/>
    </location>
</feature>
<evidence type="ECO:0008006" key="4">
    <source>
        <dbReference type="Google" id="ProtNLM"/>
    </source>
</evidence>
<dbReference type="InterPro" id="IPR027417">
    <property type="entry name" value="P-loop_NTPase"/>
</dbReference>
<evidence type="ECO:0000313" key="3">
    <source>
        <dbReference type="Proteomes" id="UP000711407"/>
    </source>
</evidence>
<sequence>MDKSAKMPVSDGLIREMLTEDRNREVMRENERLRETRDEMPPDVYDDPGWRRSRSEEERNMARMRHDFAFWCKMCVQIRDKRTGKFVEFTLNRPQRKAVAVMEEQRRRGEPIRIVMLKARQWGGSTLIQMYMAWIQIIHRENWHSFICAHVKDTSATIRGMYSRMLANYPKDYWPCETPPQFSSYERSLNTRVISGRDCRVTLGSCESQEAARGNDIAMAHLSEVAFWRDTNQRSPEDFIRSVCSGIPLEPLTVIALESTANGVGNYFHNEWLRAKEGVSAYKPVFVPWYEIEMYRIELKDDEAKERVIRQMDDYEMHLWDVGCSLSQIAWYHAKRMEMSSHRAMMAEYPTDDIEAFVNTGNDVFGSEAVERLRQGCCNPLITGDIATPIAKAPRHADMSIYTDPRGALKIWEQPQPDNQDVSYVAVVDVGGRSDSSDYSVIAILKTDRNTHTPEVVAQWRGHIDHDLLAEKALQLARYYCEALLVVESNTYEQDVSSGGQALYLLERINMEYPNIYRRRVRDAVRQNMESRIGFHTNASTKQLVITTLIAEVRDGTYIERDNEACNELLTYERRANGSYGARKGYHDDILMTRAIGLYVIRADPWVFEADRALAGLSGRVY</sequence>
<name>A0A921JHQ0_9BACT</name>
<evidence type="ECO:0000256" key="1">
    <source>
        <dbReference type="SAM" id="MobiDB-lite"/>
    </source>
</evidence>
<reference evidence="2" key="1">
    <citation type="journal article" date="2021" name="PeerJ">
        <title>Extensive microbial diversity within the chicken gut microbiome revealed by metagenomics and culture.</title>
        <authorList>
            <person name="Gilroy R."/>
            <person name="Ravi A."/>
            <person name="Getino M."/>
            <person name="Pursley I."/>
            <person name="Horton D.L."/>
            <person name="Alikhan N.F."/>
            <person name="Baker D."/>
            <person name="Gharbi K."/>
            <person name="Hall N."/>
            <person name="Watson M."/>
            <person name="Adriaenssens E.M."/>
            <person name="Foster-Nyarko E."/>
            <person name="Jarju S."/>
            <person name="Secka A."/>
            <person name="Antonio M."/>
            <person name="Oren A."/>
            <person name="Chaudhuri R.R."/>
            <person name="La Ragione R."/>
            <person name="Hildebrand F."/>
            <person name="Pallen M.J."/>
        </authorList>
    </citation>
    <scope>NUCLEOTIDE SEQUENCE</scope>
    <source>
        <strain evidence="2">4100</strain>
    </source>
</reference>
<proteinExistence type="predicted"/>
<evidence type="ECO:0000313" key="2">
    <source>
        <dbReference type="EMBL" id="HJE38533.1"/>
    </source>
</evidence>
<dbReference type="AlphaFoldDB" id="A0A921JHQ0"/>
<comment type="caution">
    <text evidence="2">The sequence shown here is derived from an EMBL/GenBank/DDBJ whole genome shotgun (WGS) entry which is preliminary data.</text>
</comment>
<organism evidence="2 3">
    <name type="scientific">Candidatus Amulumruptor caecigallinarius</name>
    <dbReference type="NCBI Taxonomy" id="2109911"/>
    <lineage>
        <taxon>Bacteria</taxon>
        <taxon>Pseudomonadati</taxon>
        <taxon>Bacteroidota</taxon>
        <taxon>Bacteroidia</taxon>
        <taxon>Bacteroidales</taxon>
        <taxon>Muribaculaceae</taxon>
        <taxon>Candidatus Amulumruptor</taxon>
    </lineage>
</organism>
<dbReference type="Proteomes" id="UP000711407">
    <property type="component" value="Unassembled WGS sequence"/>
</dbReference>
<gene>
    <name evidence="2" type="ORF">K8V47_02040</name>
</gene>